<feature type="binding site" evidence="9 11">
    <location>
        <position position="117"/>
    </location>
    <ligand>
        <name>substrate</name>
    </ligand>
</feature>
<dbReference type="Pfam" id="PF01488">
    <property type="entry name" value="Shikimate_DH"/>
    <property type="match status" value="1"/>
</dbReference>
<evidence type="ECO:0000256" key="9">
    <source>
        <dbReference type="HAMAP-Rule" id="MF_00087"/>
    </source>
</evidence>
<feature type="binding site" evidence="9 11">
    <location>
        <position position="128"/>
    </location>
    <ligand>
        <name>substrate</name>
    </ligand>
</feature>
<dbReference type="Proteomes" id="UP000030418">
    <property type="component" value="Unassembled WGS sequence"/>
</dbReference>
<feature type="active site" description="Nucleophile" evidence="9 10">
    <location>
        <position position="49"/>
    </location>
</feature>
<feature type="binding site" evidence="9 11">
    <location>
        <begin position="122"/>
        <end position="124"/>
    </location>
    <ligand>
        <name>substrate</name>
    </ligand>
</feature>
<feature type="binding site" evidence="9 11">
    <location>
        <begin position="48"/>
        <end position="51"/>
    </location>
    <ligand>
        <name>substrate</name>
    </ligand>
</feature>
<dbReference type="Pfam" id="PF00745">
    <property type="entry name" value="GlutR_dimer"/>
    <property type="match status" value="1"/>
</dbReference>
<dbReference type="InterPro" id="IPR006151">
    <property type="entry name" value="Shikm_DH/Glu-tRNA_Rdtase"/>
</dbReference>
<comment type="similarity">
    <text evidence="2 9 14">Belongs to the glutamyl-tRNA reductase family.</text>
</comment>
<comment type="miscellaneous">
    <text evidence="9">During catalysis, the active site Cys acts as a nucleophile attacking the alpha-carbonyl group of tRNA-bound glutamate with the formation of a thioester intermediate between enzyme and glutamate, and the concomitant release of tRNA(Glu). The thioester intermediate is finally reduced by direct hydride transfer from NADPH, to form the product GSA.</text>
</comment>
<dbReference type="PANTHER" id="PTHR43013">
    <property type="entry name" value="GLUTAMYL-TRNA REDUCTASE"/>
    <property type="match status" value="1"/>
</dbReference>
<keyword evidence="4 9" id="KW-0521">NADP</keyword>
<evidence type="ECO:0000256" key="7">
    <source>
        <dbReference type="ARBA" id="ARBA00047464"/>
    </source>
</evidence>
<sequence>MAILVLGINHKTATVDLREKVSFDNDKRQLALQQLQSELAESAVIVSTCNRTEIYLHNRHISPQEDNKQNQEWLRQIKNWFVQLHQISEEELQHSIYIQQNQQCVTHLMRVACGLDSLILGEPQILGQVKQAFQFSETFYQQQNSTISTELSRLFQKIFSTAKRVRTETEIGGSAVSVAYAACSLARQIFDSFKRLRILLVGAGETIELVSRHLFQHGAKHIMIANRTIANAEALAARVGGQMDILSLDQLQQGLNLADIVITSTGSPNILITHEMVKVAQKQRRFDPMLIVDIAVPRDVEDKVSELESVYHYSVDDLQNIIQHNMQQREQASIEAENIIQEECADFFVWLKLHQSSSLIKNYRQQAEQIRLELLEKALTSLQQGTDSEKVMQELSYKLMNRLLHTPTQVMQQLVKSGETKSLQLFSKSLGLSDDNEQQEKECHP</sequence>
<evidence type="ECO:0000256" key="14">
    <source>
        <dbReference type="RuleBase" id="RU000584"/>
    </source>
</evidence>
<dbReference type="InterPro" id="IPR036291">
    <property type="entry name" value="NAD(P)-bd_dom_sf"/>
</dbReference>
<organism evidence="18 19">
    <name type="scientific">Gallibacterium genomosp. 2</name>
    <dbReference type="NCBI Taxonomy" id="155517"/>
    <lineage>
        <taxon>Bacteria</taxon>
        <taxon>Pseudomonadati</taxon>
        <taxon>Pseudomonadota</taxon>
        <taxon>Gammaproteobacteria</taxon>
        <taxon>Pasteurellales</taxon>
        <taxon>Pasteurellaceae</taxon>
        <taxon>Gallibacterium</taxon>
    </lineage>
</organism>
<dbReference type="InterPro" id="IPR015896">
    <property type="entry name" value="4pyrrol_synth_GluRdtase_dimer"/>
</dbReference>
<dbReference type="Gene3D" id="3.40.50.720">
    <property type="entry name" value="NAD(P)-binding Rossmann-like Domain"/>
    <property type="match status" value="1"/>
</dbReference>
<dbReference type="InterPro" id="IPR036343">
    <property type="entry name" value="GluRdtase_N_sf"/>
</dbReference>
<dbReference type="FunFam" id="3.30.460.30:FF:000001">
    <property type="entry name" value="Glutamyl-tRNA reductase"/>
    <property type="match status" value="1"/>
</dbReference>
<dbReference type="PANTHER" id="PTHR43013:SF1">
    <property type="entry name" value="GLUTAMYL-TRNA REDUCTASE"/>
    <property type="match status" value="1"/>
</dbReference>
<dbReference type="GO" id="GO:0008883">
    <property type="term" value="F:glutamyl-tRNA reductase activity"/>
    <property type="evidence" value="ECO:0007669"/>
    <property type="project" value="UniProtKB-UniRule"/>
</dbReference>
<evidence type="ECO:0000256" key="8">
    <source>
        <dbReference type="ARBA" id="ARBA00068659"/>
    </source>
</evidence>
<proteinExistence type="inferred from homology"/>
<keyword evidence="19" id="KW-1185">Reference proteome</keyword>
<gene>
    <name evidence="9 18" type="primary">hemA</name>
    <name evidence="18" type="ORF">P375_09565</name>
</gene>
<reference evidence="18 19" key="1">
    <citation type="submission" date="2014-08" db="EMBL/GenBank/DDBJ databases">
        <title>Chaperone-usher fimbriae in a diverse selection of Gallibacterium genomes.</title>
        <authorList>
            <person name="Kudirkiene E."/>
            <person name="Bager R.J."/>
            <person name="Johnson T.J."/>
            <person name="Bojesen A.M."/>
        </authorList>
    </citation>
    <scope>NUCLEOTIDE SEQUENCE [LARGE SCALE GENOMIC DNA]</scope>
    <source>
        <strain evidence="18 19">CCM5976</strain>
    </source>
</reference>
<dbReference type="Pfam" id="PF05201">
    <property type="entry name" value="GlutR_N"/>
    <property type="match status" value="1"/>
</dbReference>
<dbReference type="InterPro" id="IPR015895">
    <property type="entry name" value="4pyrrol_synth_GluRdtase_N"/>
</dbReference>
<dbReference type="InterPro" id="IPR036453">
    <property type="entry name" value="GluRdtase_dimer_dom_sf"/>
</dbReference>
<dbReference type="PIRSF" id="PIRSF000445">
    <property type="entry name" value="4pyrrol_synth_GluRdtase"/>
    <property type="match status" value="1"/>
</dbReference>
<dbReference type="UniPathway" id="UPA00251">
    <property type="reaction ID" value="UER00316"/>
</dbReference>
<evidence type="ECO:0000259" key="17">
    <source>
        <dbReference type="Pfam" id="PF05201"/>
    </source>
</evidence>
<dbReference type="HAMAP" id="MF_00087">
    <property type="entry name" value="Glu_tRNA_reductase"/>
    <property type="match status" value="1"/>
</dbReference>
<dbReference type="SUPFAM" id="SSF69742">
    <property type="entry name" value="Glutamyl tRNA-reductase catalytic, N-terminal domain"/>
    <property type="match status" value="1"/>
</dbReference>
<comment type="pathway">
    <text evidence="1 9 14">Porphyrin-containing compound metabolism; protoporphyrin-IX biosynthesis; 5-aminolevulinate from L-glutamyl-tRNA(Glu): step 1/2.</text>
</comment>
<feature type="domain" description="Glutamyl-tRNA reductase N-terminal" evidence="17">
    <location>
        <begin position="6"/>
        <end position="169"/>
    </location>
</feature>
<dbReference type="GO" id="GO:0050661">
    <property type="term" value="F:NADP binding"/>
    <property type="evidence" value="ECO:0007669"/>
    <property type="project" value="InterPro"/>
</dbReference>
<dbReference type="Gene3D" id="3.30.460.30">
    <property type="entry name" value="Glutamyl-tRNA reductase, N-terminal domain"/>
    <property type="match status" value="1"/>
</dbReference>
<evidence type="ECO:0000256" key="13">
    <source>
        <dbReference type="PIRSR" id="PIRSR000445-4"/>
    </source>
</evidence>
<evidence type="ECO:0000256" key="2">
    <source>
        <dbReference type="ARBA" id="ARBA00005916"/>
    </source>
</evidence>
<evidence type="ECO:0000256" key="4">
    <source>
        <dbReference type="ARBA" id="ARBA00022857"/>
    </source>
</evidence>
<dbReference type="SUPFAM" id="SSF51735">
    <property type="entry name" value="NAD(P)-binding Rossmann-fold domains"/>
    <property type="match status" value="1"/>
</dbReference>
<dbReference type="RefSeq" id="WP_039136380.1">
    <property type="nucleotide sequence ID" value="NZ_JPXY01000046.1"/>
</dbReference>
<dbReference type="PROSITE" id="PS00747">
    <property type="entry name" value="GLUTR"/>
    <property type="match status" value="1"/>
</dbReference>
<evidence type="ECO:0000259" key="15">
    <source>
        <dbReference type="Pfam" id="PF00745"/>
    </source>
</evidence>
<keyword evidence="5 9" id="KW-0560">Oxidoreductase</keyword>
<comment type="function">
    <text evidence="9">Catalyzes the NADPH-dependent reduction of glutamyl-tRNA(Glu) to glutamate 1-semialdehyde (GSA).</text>
</comment>
<dbReference type="InterPro" id="IPR018214">
    <property type="entry name" value="GluRdtase_CS"/>
</dbReference>
<evidence type="ECO:0000313" key="19">
    <source>
        <dbReference type="Proteomes" id="UP000030418"/>
    </source>
</evidence>
<dbReference type="NCBIfam" id="TIGR01035">
    <property type="entry name" value="hemA"/>
    <property type="match status" value="1"/>
</dbReference>
<dbReference type="FunFam" id="3.40.50.720:FF:000031">
    <property type="entry name" value="Glutamyl-tRNA reductase"/>
    <property type="match status" value="1"/>
</dbReference>
<feature type="domain" description="Quinate/shikimate 5-dehydrogenase/glutamyl-tRNA reductase" evidence="16">
    <location>
        <begin position="185"/>
        <end position="321"/>
    </location>
</feature>
<keyword evidence="6 9" id="KW-0627">Porphyrin biosynthesis</keyword>
<dbReference type="GO" id="GO:0019353">
    <property type="term" value="P:protoporphyrinogen IX biosynthetic process from glutamate"/>
    <property type="evidence" value="ECO:0007669"/>
    <property type="project" value="TreeGrafter"/>
</dbReference>
<evidence type="ECO:0000313" key="18">
    <source>
        <dbReference type="EMBL" id="KGQ30536.1"/>
    </source>
</evidence>
<evidence type="ECO:0000256" key="12">
    <source>
        <dbReference type="PIRSR" id="PIRSR000445-3"/>
    </source>
</evidence>
<dbReference type="CDD" id="cd05213">
    <property type="entry name" value="NAD_bind_Glutamyl_tRNA_reduct"/>
    <property type="match status" value="1"/>
</dbReference>
<dbReference type="EMBL" id="JPXY01000046">
    <property type="protein sequence ID" value="KGQ30536.1"/>
    <property type="molecule type" value="Genomic_DNA"/>
</dbReference>
<evidence type="ECO:0000256" key="6">
    <source>
        <dbReference type="ARBA" id="ARBA00023244"/>
    </source>
</evidence>
<feature type="site" description="Important for activity" evidence="9 13">
    <location>
        <position position="107"/>
    </location>
</feature>
<comment type="catalytic activity">
    <reaction evidence="7 9 14">
        <text>(S)-4-amino-5-oxopentanoate + tRNA(Glu) + NADP(+) = L-glutamyl-tRNA(Glu) + NADPH + H(+)</text>
        <dbReference type="Rhea" id="RHEA:12344"/>
        <dbReference type="Rhea" id="RHEA-COMP:9663"/>
        <dbReference type="Rhea" id="RHEA-COMP:9680"/>
        <dbReference type="ChEBI" id="CHEBI:15378"/>
        <dbReference type="ChEBI" id="CHEBI:57501"/>
        <dbReference type="ChEBI" id="CHEBI:57783"/>
        <dbReference type="ChEBI" id="CHEBI:58349"/>
        <dbReference type="ChEBI" id="CHEBI:78442"/>
        <dbReference type="ChEBI" id="CHEBI:78520"/>
        <dbReference type="EC" id="1.2.1.70"/>
    </reaction>
</comment>
<dbReference type="EC" id="1.2.1.70" evidence="3 9"/>
<dbReference type="AlphaFoldDB" id="A0A0A2XDQ8"/>
<evidence type="ECO:0000256" key="5">
    <source>
        <dbReference type="ARBA" id="ARBA00023002"/>
    </source>
</evidence>
<evidence type="ECO:0000256" key="10">
    <source>
        <dbReference type="PIRSR" id="PIRSR000445-1"/>
    </source>
</evidence>
<protein>
    <recommendedName>
        <fullName evidence="8 9">Glutamyl-tRNA reductase</fullName>
        <shortName evidence="9">GluTR</shortName>
        <ecNumber evidence="3 9">1.2.1.70</ecNumber>
    </recommendedName>
</protein>
<comment type="subunit">
    <text evidence="9">Homodimer.</text>
</comment>
<evidence type="ECO:0000256" key="3">
    <source>
        <dbReference type="ARBA" id="ARBA00012970"/>
    </source>
</evidence>
<name>A0A0A2XDQ8_9PAST</name>
<dbReference type="InterPro" id="IPR000343">
    <property type="entry name" value="4pyrrol_synth_GluRdtase"/>
</dbReference>
<dbReference type="SUPFAM" id="SSF69075">
    <property type="entry name" value="Glutamyl tRNA-reductase dimerization domain"/>
    <property type="match status" value="1"/>
</dbReference>
<accession>A0A0A2XDQ8</accession>
<evidence type="ECO:0000259" key="16">
    <source>
        <dbReference type="Pfam" id="PF01488"/>
    </source>
</evidence>
<evidence type="ECO:0000256" key="1">
    <source>
        <dbReference type="ARBA" id="ARBA00005059"/>
    </source>
</evidence>
<feature type="binding site" evidence="9 12">
    <location>
        <begin position="202"/>
        <end position="207"/>
    </location>
    <ligand>
        <name>NADP(+)</name>
        <dbReference type="ChEBI" id="CHEBI:58349"/>
    </ligand>
</feature>
<evidence type="ECO:0000256" key="11">
    <source>
        <dbReference type="PIRSR" id="PIRSR000445-2"/>
    </source>
</evidence>
<comment type="domain">
    <text evidence="9">Possesses an unusual extended V-shaped dimeric structure with each monomer consisting of three distinct domains arranged along a curved 'spinal' alpha-helix. The N-terminal catalytic domain specifically recognizes the glutamate moiety of the substrate. The second domain is the NADPH-binding domain, and the third C-terminal domain is responsible for dimerization.</text>
</comment>
<feature type="domain" description="Tetrapyrrole biosynthesis glutamyl-tRNA reductase dimerisation" evidence="15">
    <location>
        <begin position="335"/>
        <end position="429"/>
    </location>
</feature>
<comment type="caution">
    <text evidence="18">The sequence shown here is derived from an EMBL/GenBank/DDBJ whole genome shotgun (WGS) entry which is preliminary data.</text>
</comment>